<evidence type="ECO:0000313" key="1">
    <source>
        <dbReference type="EMBL" id="CAD8420818.1"/>
    </source>
</evidence>
<accession>A0A7S0CES6</accession>
<reference evidence="1" key="1">
    <citation type="submission" date="2021-01" db="EMBL/GenBank/DDBJ databases">
        <authorList>
            <person name="Corre E."/>
            <person name="Pelletier E."/>
            <person name="Niang G."/>
            <person name="Scheremetjew M."/>
            <person name="Finn R."/>
            <person name="Kale V."/>
            <person name="Holt S."/>
            <person name="Cochrane G."/>
            <person name="Meng A."/>
            <person name="Brown T."/>
            <person name="Cohen L."/>
        </authorList>
    </citation>
    <scope>NUCLEOTIDE SEQUENCE</scope>
    <source>
        <strain evidence="1">CCAP1064/1</strain>
    </source>
</reference>
<name>A0A7S0CES6_9STRA</name>
<dbReference type="AlphaFoldDB" id="A0A7S0CES6"/>
<proteinExistence type="predicted"/>
<organism evidence="1">
    <name type="scientific">Proboscia inermis</name>
    <dbReference type="NCBI Taxonomy" id="420281"/>
    <lineage>
        <taxon>Eukaryota</taxon>
        <taxon>Sar</taxon>
        <taxon>Stramenopiles</taxon>
        <taxon>Ochrophyta</taxon>
        <taxon>Bacillariophyta</taxon>
        <taxon>Coscinodiscophyceae</taxon>
        <taxon>Rhizosoleniophycidae</taxon>
        <taxon>Rhizosoleniales</taxon>
        <taxon>Rhizosoleniaceae</taxon>
        <taxon>Proboscia</taxon>
    </lineage>
</organism>
<sequence length="143" mass="16472">MPPNSCHDLALLFNQIDVENQALNPGSIFTHKQQQQFRDCPNYDVSDSKENEARRQAAEEMEHYWDYSDDHYHGMTAAKREEAEAKRTISISMGQIRVAQKIEDCKQSESFKAGNIEASLLKDSKRRTDEYLNPDPSGGYWDL</sequence>
<gene>
    <name evidence="1" type="ORF">PINE0816_LOCUS16969</name>
</gene>
<dbReference type="EMBL" id="HBEL01036230">
    <property type="protein sequence ID" value="CAD8420818.1"/>
    <property type="molecule type" value="Transcribed_RNA"/>
</dbReference>
<protein>
    <submittedName>
        <fullName evidence="1">Uncharacterized protein</fullName>
    </submittedName>
</protein>